<dbReference type="Proteomes" id="UP000501568">
    <property type="component" value="Chromosome"/>
</dbReference>
<keyword evidence="3" id="KW-1185">Reference proteome</keyword>
<gene>
    <name evidence="2" type="ORF">G5C33_06905</name>
</gene>
<dbReference type="CDD" id="cd03801">
    <property type="entry name" value="GT4_PimA-like"/>
    <property type="match status" value="1"/>
</dbReference>
<dbReference type="PANTHER" id="PTHR45947">
    <property type="entry name" value="SULFOQUINOVOSYL TRANSFERASE SQD2"/>
    <property type="match status" value="1"/>
</dbReference>
<dbReference type="InterPro" id="IPR050194">
    <property type="entry name" value="Glycosyltransferase_grp1"/>
</dbReference>
<dbReference type="SUPFAM" id="SSF53756">
    <property type="entry name" value="UDP-Glycosyltransferase/glycogen phosphorylase"/>
    <property type="match status" value="1"/>
</dbReference>
<accession>A0A6G6Y3M0</accession>
<proteinExistence type="predicted"/>
<organism evidence="2 3">
    <name type="scientific">Stakelama tenebrarum</name>
    <dbReference type="NCBI Taxonomy" id="2711215"/>
    <lineage>
        <taxon>Bacteria</taxon>
        <taxon>Pseudomonadati</taxon>
        <taxon>Pseudomonadota</taxon>
        <taxon>Alphaproteobacteria</taxon>
        <taxon>Sphingomonadales</taxon>
        <taxon>Sphingomonadaceae</taxon>
        <taxon>Stakelama</taxon>
    </lineage>
</organism>
<dbReference type="Pfam" id="PF00534">
    <property type="entry name" value="Glycos_transf_1"/>
    <property type="match status" value="1"/>
</dbReference>
<dbReference type="Gene3D" id="3.40.50.2000">
    <property type="entry name" value="Glycogen Phosphorylase B"/>
    <property type="match status" value="2"/>
</dbReference>
<feature type="domain" description="Glycosyl transferase family 1" evidence="1">
    <location>
        <begin position="120"/>
        <end position="234"/>
    </location>
</feature>
<keyword evidence="2" id="KW-0808">Transferase</keyword>
<dbReference type="InterPro" id="IPR001296">
    <property type="entry name" value="Glyco_trans_1"/>
</dbReference>
<evidence type="ECO:0000313" key="2">
    <source>
        <dbReference type="EMBL" id="QIG79544.1"/>
    </source>
</evidence>
<name>A0A6G6Y3M0_9SPHN</name>
<dbReference type="AlphaFoldDB" id="A0A6G6Y3M0"/>
<sequence>MESFRDLSRLKKDGLDLVWFQYSNLPDLFFIPHIRSLGLPLLVTPHLGRASRTQRYGLFRAFSKKILEQADGFAMLYPDHDREVALPEKIPQRAIRTFLPGSILETDLPQPTHGQVLRLMHASRLSEQKGSFRFLDLCAELKRREIPFSARLVGRGDSGVLRRLNRQIENDALEDCVTFEGWQSEDAIASLLRESDVLVHLSTLDTFPLIVLEALASGVVPIVYDIPGVVSMLSGKTGKILRATDPVTRAADWLEEQSPVALRTAGLKSAQAVRRDYAWETCVRILSSQFDATLATAAMHRPA</sequence>
<dbReference type="PANTHER" id="PTHR45947:SF3">
    <property type="entry name" value="SULFOQUINOVOSYL TRANSFERASE SQD2"/>
    <property type="match status" value="1"/>
</dbReference>
<reference evidence="2 3" key="1">
    <citation type="submission" date="2020-02" db="EMBL/GenBank/DDBJ databases">
        <authorList>
            <person name="Zheng R.K."/>
            <person name="Sun C.M."/>
        </authorList>
    </citation>
    <scope>NUCLEOTIDE SEQUENCE [LARGE SCALE GENOMIC DNA]</scope>
    <source>
        <strain evidence="3">zrk23</strain>
    </source>
</reference>
<dbReference type="RefSeq" id="WP_165326544.1">
    <property type="nucleotide sequence ID" value="NZ_CP049109.1"/>
</dbReference>
<dbReference type="KEGG" id="spzr:G5C33_06905"/>
<protein>
    <submittedName>
        <fullName evidence="2">Glycosyltransferase</fullName>
    </submittedName>
</protein>
<dbReference type="GO" id="GO:0016757">
    <property type="term" value="F:glycosyltransferase activity"/>
    <property type="evidence" value="ECO:0007669"/>
    <property type="project" value="InterPro"/>
</dbReference>
<evidence type="ECO:0000259" key="1">
    <source>
        <dbReference type="Pfam" id="PF00534"/>
    </source>
</evidence>
<evidence type="ECO:0000313" key="3">
    <source>
        <dbReference type="Proteomes" id="UP000501568"/>
    </source>
</evidence>
<dbReference type="EMBL" id="CP049109">
    <property type="protein sequence ID" value="QIG79544.1"/>
    <property type="molecule type" value="Genomic_DNA"/>
</dbReference>